<evidence type="ECO:0000256" key="5">
    <source>
        <dbReference type="ARBA" id="ARBA00022898"/>
    </source>
</evidence>
<dbReference type="InterPro" id="IPR050147">
    <property type="entry name" value="Ser/Thr_Dehydratase"/>
</dbReference>
<dbReference type="SUPFAM" id="SSF53686">
    <property type="entry name" value="Tryptophan synthase beta subunit-like PLP-dependent enzymes"/>
    <property type="match status" value="1"/>
</dbReference>
<dbReference type="GO" id="GO:0006567">
    <property type="term" value="P:L-threonine catabolic process"/>
    <property type="evidence" value="ECO:0007669"/>
    <property type="project" value="TreeGrafter"/>
</dbReference>
<reference evidence="10 11" key="1">
    <citation type="submission" date="2019-08" db="EMBL/GenBank/DDBJ databases">
        <title>Actinomadura sp. nov. CYP1-5 isolated from mountain soil.</title>
        <authorList>
            <person name="Songsumanus A."/>
            <person name="Kuncharoen N."/>
            <person name="Kudo T."/>
            <person name="Yuki M."/>
            <person name="Igarashi Y."/>
            <person name="Tanasupawat S."/>
        </authorList>
    </citation>
    <scope>NUCLEOTIDE SEQUENCE [LARGE SCALE GENOMIC DNA]</scope>
    <source>
        <strain evidence="10 11">JCM 14158</strain>
    </source>
</reference>
<comment type="catalytic activity">
    <reaction evidence="1">
        <text>L-threonine = 2-oxobutanoate + NH4(+)</text>
        <dbReference type="Rhea" id="RHEA:22108"/>
        <dbReference type="ChEBI" id="CHEBI:16763"/>
        <dbReference type="ChEBI" id="CHEBI:28938"/>
        <dbReference type="ChEBI" id="CHEBI:57926"/>
        <dbReference type="EC" id="4.3.1.19"/>
    </reaction>
</comment>
<dbReference type="Pfam" id="PF00291">
    <property type="entry name" value="PALP"/>
    <property type="match status" value="1"/>
</dbReference>
<dbReference type="FunFam" id="3.40.50.1100:FF:000007">
    <property type="entry name" value="L-threonine dehydratase catabolic TdcB"/>
    <property type="match status" value="1"/>
</dbReference>
<comment type="cofactor">
    <cofactor evidence="2">
        <name>pyridoxal 5'-phosphate</name>
        <dbReference type="ChEBI" id="CHEBI:597326"/>
    </cofactor>
</comment>
<dbReference type="FunFam" id="3.40.50.1100:FF:000005">
    <property type="entry name" value="Threonine dehydratase catabolic"/>
    <property type="match status" value="1"/>
</dbReference>
<organism evidence="10 11">
    <name type="scientific">Actinomadura chibensis</name>
    <dbReference type="NCBI Taxonomy" id="392828"/>
    <lineage>
        <taxon>Bacteria</taxon>
        <taxon>Bacillati</taxon>
        <taxon>Actinomycetota</taxon>
        <taxon>Actinomycetes</taxon>
        <taxon>Streptosporangiales</taxon>
        <taxon>Thermomonosporaceae</taxon>
        <taxon>Actinomadura</taxon>
    </lineage>
</organism>
<gene>
    <name evidence="10" type="ORF">FXF69_25445</name>
</gene>
<proteinExistence type="inferred from homology"/>
<evidence type="ECO:0000256" key="2">
    <source>
        <dbReference type="ARBA" id="ARBA00001933"/>
    </source>
</evidence>
<evidence type="ECO:0000256" key="3">
    <source>
        <dbReference type="ARBA" id="ARBA00010869"/>
    </source>
</evidence>
<comment type="similarity">
    <text evidence="3">Belongs to the serine/threonine dehydratase family.</text>
</comment>
<evidence type="ECO:0000256" key="4">
    <source>
        <dbReference type="ARBA" id="ARBA00012096"/>
    </source>
</evidence>
<dbReference type="PANTHER" id="PTHR48078:SF6">
    <property type="entry name" value="L-THREONINE DEHYDRATASE CATABOLIC TDCB"/>
    <property type="match status" value="1"/>
</dbReference>
<sequence>MVQARARIADGAVRTPLLAAPWAPGELHLKAESLQPMGAFKIRGALNAVRRLRPEARARGVITHSSGNHGQAVAWAARAAGVEAVVVMPDAAAEVKANATRELGADVIFVPGARREAVAETVRAERGMVLIPPYDHPDVIAGQGTVALEILDELDSVDTVLVPIGGGGLISGIGVAVKWASPGTRVIGVEPESAADARDSLAAGHRIEWKTEDTCRTIADGTRTPVVGEVTFPLIQATVDEIVTVSEDEILAAVAVLARRSRLVTEPSGALSVAAHLAEPGRFGRTVAILSGGNIDPALLARALALPS</sequence>
<evidence type="ECO:0000256" key="1">
    <source>
        <dbReference type="ARBA" id="ARBA00001274"/>
    </source>
</evidence>
<dbReference type="InterPro" id="IPR001926">
    <property type="entry name" value="TrpB-like_PALP"/>
</dbReference>
<dbReference type="Gene3D" id="3.40.50.1100">
    <property type="match status" value="2"/>
</dbReference>
<evidence type="ECO:0000256" key="8">
    <source>
        <dbReference type="ARBA" id="ARBA00031427"/>
    </source>
</evidence>
<dbReference type="GO" id="GO:0004794">
    <property type="term" value="F:threonine deaminase activity"/>
    <property type="evidence" value="ECO:0007669"/>
    <property type="project" value="UniProtKB-EC"/>
</dbReference>
<dbReference type="EMBL" id="VSFG01000005">
    <property type="protein sequence ID" value="TYB44348.1"/>
    <property type="molecule type" value="Genomic_DNA"/>
</dbReference>
<dbReference type="GO" id="GO:0003941">
    <property type="term" value="F:L-serine ammonia-lyase activity"/>
    <property type="evidence" value="ECO:0007669"/>
    <property type="project" value="TreeGrafter"/>
</dbReference>
<feature type="domain" description="Tryptophan synthase beta chain-like PALP" evidence="9">
    <location>
        <begin position="10"/>
        <end position="292"/>
    </location>
</feature>
<dbReference type="GO" id="GO:0009097">
    <property type="term" value="P:isoleucine biosynthetic process"/>
    <property type="evidence" value="ECO:0007669"/>
    <property type="project" value="TreeGrafter"/>
</dbReference>
<keyword evidence="6" id="KW-0456">Lyase</keyword>
<evidence type="ECO:0000256" key="6">
    <source>
        <dbReference type="ARBA" id="ARBA00023239"/>
    </source>
</evidence>
<dbReference type="EC" id="4.3.1.19" evidence="4"/>
<dbReference type="STRING" id="1220554.GCA_001552135_06297"/>
<keyword evidence="5" id="KW-0663">Pyridoxal phosphate</keyword>
<keyword evidence="11" id="KW-1185">Reference proteome</keyword>
<evidence type="ECO:0000313" key="11">
    <source>
        <dbReference type="Proteomes" id="UP000323380"/>
    </source>
</evidence>
<dbReference type="AlphaFoldDB" id="A0A5D0NIZ7"/>
<comment type="function">
    <text evidence="7">Catalyzes the anaerobic formation of alpha-ketobutyrate and ammonia from threonine in a two-step reaction. The first step involved a dehydration of threonine and a production of enamine intermediates (aminocrotonate), which tautomerizes to its imine form (iminobutyrate). Both intermediates are unstable and short-lived. The second step is the nonenzymatic hydrolysis of the enamine/imine intermediates to form 2-ketobutyrate and free ammonia. In the low water environment of the cell, the second step is accelerated by RidA.</text>
</comment>
<evidence type="ECO:0000256" key="7">
    <source>
        <dbReference type="ARBA" id="ARBA00025527"/>
    </source>
</evidence>
<comment type="caution">
    <text evidence="10">The sequence shown here is derived from an EMBL/GenBank/DDBJ whole genome shotgun (WGS) entry which is preliminary data.</text>
</comment>
<accession>A0A5D0NIZ7</accession>
<dbReference type="InterPro" id="IPR036052">
    <property type="entry name" value="TrpB-like_PALP_sf"/>
</dbReference>
<dbReference type="PANTHER" id="PTHR48078">
    <property type="entry name" value="THREONINE DEHYDRATASE, MITOCHONDRIAL-RELATED"/>
    <property type="match status" value="1"/>
</dbReference>
<dbReference type="CDD" id="cd01562">
    <property type="entry name" value="Thr-dehyd"/>
    <property type="match status" value="1"/>
</dbReference>
<evidence type="ECO:0000259" key="9">
    <source>
        <dbReference type="Pfam" id="PF00291"/>
    </source>
</evidence>
<protein>
    <recommendedName>
        <fullName evidence="4">threonine ammonia-lyase</fullName>
        <ecNumber evidence="4">4.3.1.19</ecNumber>
    </recommendedName>
    <alternativeName>
        <fullName evidence="8">Threonine deaminase</fullName>
    </alternativeName>
</protein>
<dbReference type="GO" id="GO:0006565">
    <property type="term" value="P:L-serine catabolic process"/>
    <property type="evidence" value="ECO:0007669"/>
    <property type="project" value="TreeGrafter"/>
</dbReference>
<dbReference type="Proteomes" id="UP000323380">
    <property type="component" value="Unassembled WGS sequence"/>
</dbReference>
<evidence type="ECO:0000313" key="10">
    <source>
        <dbReference type="EMBL" id="TYB44348.1"/>
    </source>
</evidence>
<name>A0A5D0NIZ7_9ACTN</name>